<reference evidence="1" key="1">
    <citation type="submission" date="2020-08" db="EMBL/GenBank/DDBJ databases">
        <title>Multicomponent nature underlies the extraordinary mechanical properties of spider dragline silk.</title>
        <authorList>
            <person name="Kono N."/>
            <person name="Nakamura H."/>
            <person name="Mori M."/>
            <person name="Yoshida Y."/>
            <person name="Ohtoshi R."/>
            <person name="Malay A.D."/>
            <person name="Moran D.A.P."/>
            <person name="Tomita M."/>
            <person name="Numata K."/>
            <person name="Arakawa K."/>
        </authorList>
    </citation>
    <scope>NUCLEOTIDE SEQUENCE</scope>
</reference>
<accession>A0A8X6PCY7</accession>
<dbReference type="AlphaFoldDB" id="A0A8X6PCY7"/>
<proteinExistence type="predicted"/>
<keyword evidence="2" id="KW-1185">Reference proteome</keyword>
<comment type="caution">
    <text evidence="1">The sequence shown here is derived from an EMBL/GenBank/DDBJ whole genome shotgun (WGS) entry which is preliminary data.</text>
</comment>
<evidence type="ECO:0000313" key="2">
    <source>
        <dbReference type="Proteomes" id="UP000887013"/>
    </source>
</evidence>
<name>A0A8X6PCY7_NEPPI</name>
<evidence type="ECO:0000313" key="1">
    <source>
        <dbReference type="EMBL" id="GFT63706.1"/>
    </source>
</evidence>
<sequence>MLTQDVLLVTLTQKFISCLVNVVRSNQTYFLLSGDEKLITRNTGTDITCGRRMNYHYCDLTPLCPRLCEDSFNTTRSTDILPGLFSFFMSICENCVFL</sequence>
<gene>
    <name evidence="1" type="ORF">NPIL_445041</name>
</gene>
<organism evidence="1 2">
    <name type="scientific">Nephila pilipes</name>
    <name type="common">Giant wood spider</name>
    <name type="synonym">Nephila maculata</name>
    <dbReference type="NCBI Taxonomy" id="299642"/>
    <lineage>
        <taxon>Eukaryota</taxon>
        <taxon>Metazoa</taxon>
        <taxon>Ecdysozoa</taxon>
        <taxon>Arthropoda</taxon>
        <taxon>Chelicerata</taxon>
        <taxon>Arachnida</taxon>
        <taxon>Araneae</taxon>
        <taxon>Araneomorphae</taxon>
        <taxon>Entelegynae</taxon>
        <taxon>Araneoidea</taxon>
        <taxon>Nephilidae</taxon>
        <taxon>Nephila</taxon>
    </lineage>
</organism>
<dbReference type="Proteomes" id="UP000887013">
    <property type="component" value="Unassembled WGS sequence"/>
</dbReference>
<protein>
    <submittedName>
        <fullName evidence="1">Uncharacterized protein</fullName>
    </submittedName>
</protein>
<dbReference type="EMBL" id="BMAW01019498">
    <property type="protein sequence ID" value="GFT63706.1"/>
    <property type="molecule type" value="Genomic_DNA"/>
</dbReference>